<reference evidence="7 8" key="1">
    <citation type="journal article" date="2010" name="Stand. Genomic Sci.">
        <title>Complete genome sequence of Haliangium ochraceum type strain (SMP-2).</title>
        <authorList>
            <consortium name="US DOE Joint Genome Institute (JGI-PGF)"/>
            <person name="Ivanova N."/>
            <person name="Daum C."/>
            <person name="Lang E."/>
            <person name="Abt B."/>
            <person name="Kopitz M."/>
            <person name="Saunders E."/>
            <person name="Lapidus A."/>
            <person name="Lucas S."/>
            <person name="Glavina Del Rio T."/>
            <person name="Nolan M."/>
            <person name="Tice H."/>
            <person name="Copeland A."/>
            <person name="Cheng J.F."/>
            <person name="Chen F."/>
            <person name="Bruce D."/>
            <person name="Goodwin L."/>
            <person name="Pitluck S."/>
            <person name="Mavromatis K."/>
            <person name="Pati A."/>
            <person name="Mikhailova N."/>
            <person name="Chen A."/>
            <person name="Palaniappan K."/>
            <person name="Land M."/>
            <person name="Hauser L."/>
            <person name="Chang Y.J."/>
            <person name="Jeffries C.D."/>
            <person name="Detter J.C."/>
            <person name="Brettin T."/>
            <person name="Rohde M."/>
            <person name="Goker M."/>
            <person name="Bristow J."/>
            <person name="Markowitz V."/>
            <person name="Eisen J.A."/>
            <person name="Hugenholtz P."/>
            <person name="Kyrpides N.C."/>
            <person name="Klenk H.P."/>
        </authorList>
    </citation>
    <scope>NUCLEOTIDE SEQUENCE [LARGE SCALE GENOMIC DNA]</scope>
    <source>
        <strain evidence="8">DSM 14365 / CIP 107738 / JCM 11303 / AJ 13395 / SMP-2</strain>
    </source>
</reference>
<dbReference type="InterPro" id="IPR053930">
    <property type="entry name" value="RapZ-like_N"/>
</dbReference>
<evidence type="ECO:0000256" key="2">
    <source>
        <dbReference type="ARBA" id="ARBA00022840"/>
    </source>
</evidence>
<evidence type="ECO:0000256" key="1">
    <source>
        <dbReference type="ARBA" id="ARBA00022741"/>
    </source>
</evidence>
<name>D0LNB0_HALO1</name>
<evidence type="ECO:0000256" key="4">
    <source>
        <dbReference type="HAMAP-Rule" id="MF_00636"/>
    </source>
</evidence>
<dbReference type="PIRSF" id="PIRSF005052">
    <property type="entry name" value="P-loopkin"/>
    <property type="match status" value="1"/>
</dbReference>
<evidence type="ECO:0000313" key="8">
    <source>
        <dbReference type="Proteomes" id="UP000001880"/>
    </source>
</evidence>
<dbReference type="InterPro" id="IPR053931">
    <property type="entry name" value="RapZ_C"/>
</dbReference>
<dbReference type="NCBIfam" id="NF003828">
    <property type="entry name" value="PRK05416.1"/>
    <property type="match status" value="1"/>
</dbReference>
<dbReference type="SUPFAM" id="SSF52540">
    <property type="entry name" value="P-loop containing nucleoside triphosphate hydrolases"/>
    <property type="match status" value="1"/>
</dbReference>
<dbReference type="eggNOG" id="COG1660">
    <property type="taxonomic scope" value="Bacteria"/>
</dbReference>
<dbReference type="PANTHER" id="PTHR30448:SF0">
    <property type="entry name" value="RNASE ADAPTER PROTEIN RAPZ"/>
    <property type="match status" value="1"/>
</dbReference>
<dbReference type="STRING" id="502025.Hoch_2759"/>
<dbReference type="HOGENOM" id="CLU_059558_0_0_7"/>
<sequence>MRIVIVTGLSGAGKSTALRALEDHGFYCVDNMPLPLLGQMIDWVAGEGSSSELAVAIDARQHRYLGDELQHELARQRERGHTMDVLFLEASDEALVRRYLATRRLHPLSSIDLLDGIRRDRAIMSGLRPLGQIIDTTSLNVHQLKGMIQDQHGRPGSGLSVMLLSFGFKNGVPREANMVFDVRYLRNPYFEPELTLRDGREPDVASYVLETEEGRATLDHLERMLGFVLPQFQKERKLYLTVAIGCTGGRHRSVAMVEALHHRFQDEWDVLVKHRDLDVRS</sequence>
<keyword evidence="1 4" id="KW-0547">Nucleotide-binding</keyword>
<keyword evidence="2 4" id="KW-0067">ATP-binding</keyword>
<feature type="domain" description="RapZ C-terminal" evidence="6">
    <location>
        <begin position="160"/>
        <end position="277"/>
    </location>
</feature>
<dbReference type="Gene3D" id="3.40.50.300">
    <property type="entry name" value="P-loop containing nucleotide triphosphate hydrolases"/>
    <property type="match status" value="1"/>
</dbReference>
<proteinExistence type="inferred from homology"/>
<feature type="binding site" evidence="4">
    <location>
        <begin position="8"/>
        <end position="15"/>
    </location>
    <ligand>
        <name>ATP</name>
        <dbReference type="ChEBI" id="CHEBI:30616"/>
    </ligand>
</feature>
<dbReference type="AlphaFoldDB" id="D0LNB0"/>
<dbReference type="RefSeq" id="WP_012827895.1">
    <property type="nucleotide sequence ID" value="NC_013440.1"/>
</dbReference>
<evidence type="ECO:0000259" key="5">
    <source>
        <dbReference type="Pfam" id="PF03668"/>
    </source>
</evidence>
<evidence type="ECO:0000256" key="3">
    <source>
        <dbReference type="ARBA" id="ARBA00023134"/>
    </source>
</evidence>
<dbReference type="KEGG" id="hoh:Hoch_2759"/>
<keyword evidence="3 4" id="KW-0342">GTP-binding</keyword>
<dbReference type="Pfam" id="PF03668">
    <property type="entry name" value="RapZ-like_N"/>
    <property type="match status" value="1"/>
</dbReference>
<dbReference type="EMBL" id="CP001804">
    <property type="protein sequence ID" value="ACY15287.1"/>
    <property type="molecule type" value="Genomic_DNA"/>
</dbReference>
<feature type="domain" description="RapZ-like N-terminal" evidence="5">
    <location>
        <begin position="1"/>
        <end position="151"/>
    </location>
</feature>
<dbReference type="Proteomes" id="UP000001880">
    <property type="component" value="Chromosome"/>
</dbReference>
<dbReference type="Pfam" id="PF22740">
    <property type="entry name" value="PapZ_C"/>
    <property type="match status" value="1"/>
</dbReference>
<dbReference type="InterPro" id="IPR005337">
    <property type="entry name" value="RapZ-like"/>
</dbReference>
<dbReference type="OrthoDB" id="9784461at2"/>
<dbReference type="InterPro" id="IPR027417">
    <property type="entry name" value="P-loop_NTPase"/>
</dbReference>
<protein>
    <submittedName>
        <fullName evidence="7">Uncharacterized protein</fullName>
    </submittedName>
</protein>
<evidence type="ECO:0000259" key="6">
    <source>
        <dbReference type="Pfam" id="PF22740"/>
    </source>
</evidence>
<organism evidence="7 8">
    <name type="scientific">Haliangium ochraceum (strain DSM 14365 / JCM 11303 / SMP-2)</name>
    <dbReference type="NCBI Taxonomy" id="502025"/>
    <lineage>
        <taxon>Bacteria</taxon>
        <taxon>Pseudomonadati</taxon>
        <taxon>Myxococcota</taxon>
        <taxon>Polyangia</taxon>
        <taxon>Haliangiales</taxon>
        <taxon>Kofleriaceae</taxon>
        <taxon>Haliangium</taxon>
    </lineage>
</organism>
<feature type="binding site" evidence="4">
    <location>
        <begin position="58"/>
        <end position="61"/>
    </location>
    <ligand>
        <name>GTP</name>
        <dbReference type="ChEBI" id="CHEBI:37565"/>
    </ligand>
</feature>
<evidence type="ECO:0000313" key="7">
    <source>
        <dbReference type="EMBL" id="ACY15287.1"/>
    </source>
</evidence>
<dbReference type="GO" id="GO:0005525">
    <property type="term" value="F:GTP binding"/>
    <property type="evidence" value="ECO:0007669"/>
    <property type="project" value="UniProtKB-UniRule"/>
</dbReference>
<dbReference type="HAMAP" id="MF_00636">
    <property type="entry name" value="RapZ_like"/>
    <property type="match status" value="1"/>
</dbReference>
<accession>D0LNB0</accession>
<dbReference type="PANTHER" id="PTHR30448">
    <property type="entry name" value="RNASE ADAPTER PROTEIN RAPZ"/>
    <property type="match status" value="1"/>
</dbReference>
<gene>
    <name evidence="7" type="ordered locus">Hoch_2759</name>
</gene>
<keyword evidence="8" id="KW-1185">Reference proteome</keyword>
<dbReference type="GO" id="GO:0005524">
    <property type="term" value="F:ATP binding"/>
    <property type="evidence" value="ECO:0007669"/>
    <property type="project" value="UniProtKB-UniRule"/>
</dbReference>